<dbReference type="GO" id="GO:0016747">
    <property type="term" value="F:acyltransferase activity, transferring groups other than amino-acyl groups"/>
    <property type="evidence" value="ECO:0007669"/>
    <property type="project" value="InterPro"/>
</dbReference>
<dbReference type="OrthoDB" id="3190820at2"/>
<dbReference type="CDD" id="cd04301">
    <property type="entry name" value="NAT_SF"/>
    <property type="match status" value="1"/>
</dbReference>
<accession>A0A2U2RNV2</accession>
<keyword evidence="2" id="KW-0012">Acyltransferase</keyword>
<dbReference type="PROSITE" id="PS51186">
    <property type="entry name" value="GNAT"/>
    <property type="match status" value="1"/>
</dbReference>
<organism evidence="5 6">
    <name type="scientific">Brachybacterium endophyticum</name>
    <dbReference type="NCBI Taxonomy" id="2182385"/>
    <lineage>
        <taxon>Bacteria</taxon>
        <taxon>Bacillati</taxon>
        <taxon>Actinomycetota</taxon>
        <taxon>Actinomycetes</taxon>
        <taxon>Micrococcales</taxon>
        <taxon>Dermabacteraceae</taxon>
        <taxon>Brachybacterium</taxon>
    </lineage>
</organism>
<name>A0A2U2RNV2_9MICO</name>
<dbReference type="InterPro" id="IPR000182">
    <property type="entry name" value="GNAT_dom"/>
</dbReference>
<sequence length="277" mass="30639">MSVPSTRLAVPADRELVRRLRLRTLRESFEAFRTQAEDVLVQEAQDPQYWDRFLADGACLLVTPEGAPEPLGLARIVPSATAGEPASIHSVWVAPETRGSGAGRALVDACIDWAEEHLPGVRLRLHVMEQNAAARRLYEHCGFGEVAPDPERPGQIRMERRSGRARPAVLLSTELLVRYRAVDREQVGSPHRDTAAHLDALEADARLHGIRIPLDLAVAEEFATLDGNHRLAVALRLGLTEVPVHVTRRPSSPRPEHAQPLQPGDRELLEEALAQEE</sequence>
<proteinExistence type="predicted"/>
<evidence type="ECO:0000256" key="2">
    <source>
        <dbReference type="ARBA" id="ARBA00023315"/>
    </source>
</evidence>
<comment type="caution">
    <text evidence="5">The sequence shown here is derived from an EMBL/GenBank/DDBJ whole genome shotgun (WGS) entry which is preliminary data.</text>
</comment>
<dbReference type="SUPFAM" id="SSF55729">
    <property type="entry name" value="Acyl-CoA N-acyltransferases (Nat)"/>
    <property type="match status" value="1"/>
</dbReference>
<dbReference type="Pfam" id="PF00583">
    <property type="entry name" value="Acetyltransf_1"/>
    <property type="match status" value="1"/>
</dbReference>
<dbReference type="Proteomes" id="UP000245590">
    <property type="component" value="Unassembled WGS sequence"/>
</dbReference>
<keyword evidence="1" id="KW-0808">Transferase</keyword>
<dbReference type="PANTHER" id="PTHR43420">
    <property type="entry name" value="ACETYLTRANSFERASE"/>
    <property type="match status" value="1"/>
</dbReference>
<dbReference type="AlphaFoldDB" id="A0A2U2RNV2"/>
<keyword evidence="6" id="KW-1185">Reference proteome</keyword>
<feature type="region of interest" description="Disordered" evidence="3">
    <location>
        <begin position="246"/>
        <end position="265"/>
    </location>
</feature>
<dbReference type="PANTHER" id="PTHR43420:SF47">
    <property type="entry name" value="N-ACETYLTRANSFERASE DOMAIN-CONTAINING PROTEIN"/>
    <property type="match status" value="1"/>
</dbReference>
<dbReference type="Gene3D" id="3.40.630.30">
    <property type="match status" value="1"/>
</dbReference>
<dbReference type="InterPro" id="IPR050680">
    <property type="entry name" value="YpeA/RimI_acetyltransf"/>
</dbReference>
<evidence type="ECO:0000313" key="6">
    <source>
        <dbReference type="Proteomes" id="UP000245590"/>
    </source>
</evidence>
<evidence type="ECO:0000259" key="4">
    <source>
        <dbReference type="PROSITE" id="PS51186"/>
    </source>
</evidence>
<feature type="domain" description="N-acetyltransferase" evidence="4">
    <location>
        <begin position="20"/>
        <end position="163"/>
    </location>
</feature>
<dbReference type="EMBL" id="QFKX01000001">
    <property type="protein sequence ID" value="PWH07536.1"/>
    <property type="molecule type" value="Genomic_DNA"/>
</dbReference>
<gene>
    <name evidence="5" type="ORF">DEO23_02595</name>
</gene>
<protein>
    <recommendedName>
        <fullName evidence="4">N-acetyltransferase domain-containing protein</fullName>
    </recommendedName>
</protein>
<dbReference type="InterPro" id="IPR016181">
    <property type="entry name" value="Acyl_CoA_acyltransferase"/>
</dbReference>
<evidence type="ECO:0000313" key="5">
    <source>
        <dbReference type="EMBL" id="PWH07536.1"/>
    </source>
</evidence>
<reference evidence="5 6" key="1">
    <citation type="submission" date="2018-05" db="EMBL/GenBank/DDBJ databases">
        <title>Brachybacterium sp. M1HQ-2T, whole genome shotgun sequence.</title>
        <authorList>
            <person name="Tuo L."/>
        </authorList>
    </citation>
    <scope>NUCLEOTIDE SEQUENCE [LARGE SCALE GENOMIC DNA]</scope>
    <source>
        <strain evidence="5 6">M1HQ-2</strain>
    </source>
</reference>
<dbReference type="InterPro" id="IPR036086">
    <property type="entry name" value="ParB/Sulfiredoxin_sf"/>
</dbReference>
<dbReference type="SUPFAM" id="SSF110849">
    <property type="entry name" value="ParB/Sulfiredoxin"/>
    <property type="match status" value="1"/>
</dbReference>
<evidence type="ECO:0000256" key="3">
    <source>
        <dbReference type="SAM" id="MobiDB-lite"/>
    </source>
</evidence>
<evidence type="ECO:0000256" key="1">
    <source>
        <dbReference type="ARBA" id="ARBA00022679"/>
    </source>
</evidence>
<dbReference type="Gene3D" id="3.90.1530.10">
    <property type="entry name" value="Conserved hypothetical protein from pyrococcus furiosus pfu- 392566-001, ParB domain"/>
    <property type="match status" value="1"/>
</dbReference>
<dbReference type="RefSeq" id="WP_109274422.1">
    <property type="nucleotide sequence ID" value="NZ_QFKX01000001.1"/>
</dbReference>